<organism evidence="3 4">
    <name type="scientific">Daucus carota subsp. sativus</name>
    <name type="common">Carrot</name>
    <dbReference type="NCBI Taxonomy" id="79200"/>
    <lineage>
        <taxon>Eukaryota</taxon>
        <taxon>Viridiplantae</taxon>
        <taxon>Streptophyta</taxon>
        <taxon>Embryophyta</taxon>
        <taxon>Tracheophyta</taxon>
        <taxon>Spermatophyta</taxon>
        <taxon>Magnoliopsida</taxon>
        <taxon>eudicotyledons</taxon>
        <taxon>Gunneridae</taxon>
        <taxon>Pentapetalae</taxon>
        <taxon>asterids</taxon>
        <taxon>campanulids</taxon>
        <taxon>Apiales</taxon>
        <taxon>Apiaceae</taxon>
        <taxon>Apioideae</taxon>
        <taxon>Scandiceae</taxon>
        <taxon>Daucinae</taxon>
        <taxon>Daucus</taxon>
        <taxon>Daucus sect. Daucus</taxon>
    </lineage>
</organism>
<keyword evidence="4" id="KW-1185">Reference proteome</keyword>
<dbReference type="PANTHER" id="PTHR34683">
    <property type="entry name" value="EXPRESSED PROTEIN-RELATED"/>
    <property type="match status" value="1"/>
</dbReference>
<protein>
    <submittedName>
        <fullName evidence="3">Uncharacterized protein</fullName>
    </submittedName>
</protein>
<dbReference type="AlphaFoldDB" id="A0A166ABE7"/>
<dbReference type="Gramene" id="KZN00992">
    <property type="protein sequence ID" value="KZN00992"/>
    <property type="gene ID" value="DCAR_009746"/>
</dbReference>
<reference evidence="3" key="1">
    <citation type="journal article" date="2016" name="Nat. Genet.">
        <title>A high-quality carrot genome assembly provides new insights into carotenoid accumulation and asterid genome evolution.</title>
        <authorList>
            <person name="Iorizzo M."/>
            <person name="Ellison S."/>
            <person name="Senalik D."/>
            <person name="Zeng P."/>
            <person name="Satapoomin P."/>
            <person name="Huang J."/>
            <person name="Bowman M."/>
            <person name="Iovene M."/>
            <person name="Sanseverino W."/>
            <person name="Cavagnaro P."/>
            <person name="Yildiz M."/>
            <person name="Macko-Podgorni A."/>
            <person name="Moranska E."/>
            <person name="Grzebelus E."/>
            <person name="Grzebelus D."/>
            <person name="Ashrafi H."/>
            <person name="Zheng Z."/>
            <person name="Cheng S."/>
            <person name="Spooner D."/>
            <person name="Van Deynze A."/>
            <person name="Simon P."/>
        </authorList>
    </citation>
    <scope>NUCLEOTIDE SEQUENCE</scope>
    <source>
        <tissue evidence="3">Leaf</tissue>
    </source>
</reference>
<dbReference type="EMBL" id="CP093345">
    <property type="protein sequence ID" value="WOG91754.1"/>
    <property type="molecule type" value="Genomic_DNA"/>
</dbReference>
<gene>
    <name evidence="3" type="ORF">DCAR_0311005</name>
</gene>
<feature type="chain" id="PRO_5043534174" evidence="2">
    <location>
        <begin position="18"/>
        <end position="72"/>
    </location>
</feature>
<sequence length="72" mass="7537">MMKKSGIFVAAAASVTAISSAVYHNPNSQIHFSSPQDDVSGRNGGNSSKGGAAFAPRFDGLRFIETLITGHR</sequence>
<feature type="signal peptide" evidence="2">
    <location>
        <begin position="1"/>
        <end position="17"/>
    </location>
</feature>
<name>A0A166ABE7_DAUCS</name>
<evidence type="ECO:0000256" key="2">
    <source>
        <dbReference type="SAM" id="SignalP"/>
    </source>
</evidence>
<dbReference type="OMA" id="DENCSKP"/>
<dbReference type="Proteomes" id="UP000077755">
    <property type="component" value="Chromosome 3"/>
</dbReference>
<feature type="region of interest" description="Disordered" evidence="1">
    <location>
        <begin position="29"/>
        <end position="52"/>
    </location>
</feature>
<dbReference type="PANTHER" id="PTHR34683:SF2">
    <property type="entry name" value="EXPRESSED PROTEIN"/>
    <property type="match status" value="1"/>
</dbReference>
<evidence type="ECO:0000313" key="3">
    <source>
        <dbReference type="EMBL" id="WOG91754.1"/>
    </source>
</evidence>
<evidence type="ECO:0000256" key="1">
    <source>
        <dbReference type="SAM" id="MobiDB-lite"/>
    </source>
</evidence>
<reference evidence="3" key="2">
    <citation type="submission" date="2022-03" db="EMBL/GenBank/DDBJ databases">
        <title>Draft title - Genomic analysis of global carrot germplasm unveils the trajectory of domestication and the origin of high carotenoid orange carrot.</title>
        <authorList>
            <person name="Iorizzo M."/>
            <person name="Ellison S."/>
            <person name="Senalik D."/>
            <person name="Macko-Podgorni A."/>
            <person name="Grzebelus D."/>
            <person name="Bostan H."/>
            <person name="Rolling W."/>
            <person name="Curaba J."/>
            <person name="Simon P."/>
        </authorList>
    </citation>
    <scope>NUCLEOTIDE SEQUENCE</scope>
    <source>
        <tissue evidence="3">Leaf</tissue>
    </source>
</reference>
<proteinExistence type="predicted"/>
<accession>A0A166ABE7</accession>
<evidence type="ECO:0000313" key="4">
    <source>
        <dbReference type="Proteomes" id="UP000077755"/>
    </source>
</evidence>
<keyword evidence="2" id="KW-0732">Signal</keyword>